<keyword evidence="8" id="KW-0064">Aspartyl protease</keyword>
<name>A0A438FHU2_VITVI</name>
<evidence type="ECO:0000256" key="18">
    <source>
        <dbReference type="SAM" id="Phobius"/>
    </source>
</evidence>
<dbReference type="SUPFAM" id="SSF53098">
    <property type="entry name" value="Ribonuclease H-like"/>
    <property type="match status" value="1"/>
</dbReference>
<comment type="catalytic activity">
    <reaction evidence="15">
        <text>L-seryl-[protein] + ATP = O-phospho-L-seryl-[protein] + ADP + H(+)</text>
        <dbReference type="Rhea" id="RHEA:17989"/>
        <dbReference type="Rhea" id="RHEA-COMP:9863"/>
        <dbReference type="Rhea" id="RHEA-COMP:11604"/>
        <dbReference type="ChEBI" id="CHEBI:15378"/>
        <dbReference type="ChEBI" id="CHEBI:29999"/>
        <dbReference type="ChEBI" id="CHEBI:30616"/>
        <dbReference type="ChEBI" id="CHEBI:83421"/>
        <dbReference type="ChEBI" id="CHEBI:456216"/>
        <dbReference type="EC" id="2.7.11.1"/>
    </reaction>
</comment>
<comment type="catalytic activity">
    <reaction evidence="14">
        <text>L-threonyl-[protein] + ATP = O-phospho-L-threonyl-[protein] + ADP + H(+)</text>
        <dbReference type="Rhea" id="RHEA:46608"/>
        <dbReference type="Rhea" id="RHEA-COMP:11060"/>
        <dbReference type="Rhea" id="RHEA-COMP:11605"/>
        <dbReference type="ChEBI" id="CHEBI:15378"/>
        <dbReference type="ChEBI" id="CHEBI:30013"/>
        <dbReference type="ChEBI" id="CHEBI:30616"/>
        <dbReference type="ChEBI" id="CHEBI:61977"/>
        <dbReference type="ChEBI" id="CHEBI:456216"/>
        <dbReference type="EC" id="2.7.11.1"/>
    </reaction>
</comment>
<keyword evidence="13" id="KW-0325">Glycoprotein</keyword>
<feature type="transmembrane region" description="Helical" evidence="18">
    <location>
        <begin position="1704"/>
        <end position="1732"/>
    </location>
</feature>
<dbReference type="Pfam" id="PF14380">
    <property type="entry name" value="WAK_assoc"/>
    <property type="match status" value="1"/>
</dbReference>
<dbReference type="Pfam" id="PF07727">
    <property type="entry name" value="RVT_2"/>
    <property type="match status" value="1"/>
</dbReference>
<dbReference type="InterPro" id="IPR032872">
    <property type="entry name" value="WAK_assoc_C"/>
</dbReference>
<dbReference type="Proteomes" id="UP000288805">
    <property type="component" value="Unassembled WGS sequence"/>
</dbReference>
<dbReference type="EC" id="2.7.11.1" evidence="2"/>
<evidence type="ECO:0000256" key="2">
    <source>
        <dbReference type="ARBA" id="ARBA00012513"/>
    </source>
</evidence>
<dbReference type="PROSITE" id="PS00107">
    <property type="entry name" value="PROTEIN_KINASE_ATP"/>
    <property type="match status" value="1"/>
</dbReference>
<organism evidence="22 23">
    <name type="scientific">Vitis vinifera</name>
    <name type="common">Grape</name>
    <dbReference type="NCBI Taxonomy" id="29760"/>
    <lineage>
        <taxon>Eukaryota</taxon>
        <taxon>Viridiplantae</taxon>
        <taxon>Streptophyta</taxon>
        <taxon>Embryophyta</taxon>
        <taxon>Tracheophyta</taxon>
        <taxon>Spermatophyta</taxon>
        <taxon>Magnoliopsida</taxon>
        <taxon>eudicotyledons</taxon>
        <taxon>Gunneridae</taxon>
        <taxon>Pentapetalae</taxon>
        <taxon>rosids</taxon>
        <taxon>Vitales</taxon>
        <taxon>Vitaceae</taxon>
        <taxon>Viteae</taxon>
        <taxon>Vitis</taxon>
    </lineage>
</organism>
<evidence type="ECO:0000256" key="4">
    <source>
        <dbReference type="ARBA" id="ARBA00022679"/>
    </source>
</evidence>
<evidence type="ECO:0000256" key="3">
    <source>
        <dbReference type="ARBA" id="ARBA00022527"/>
    </source>
</evidence>
<evidence type="ECO:0000256" key="12">
    <source>
        <dbReference type="ARBA" id="ARBA00023136"/>
    </source>
</evidence>
<dbReference type="Pfam" id="PF22936">
    <property type="entry name" value="Pol_BBD"/>
    <property type="match status" value="1"/>
</dbReference>
<dbReference type="GO" id="GO:0030247">
    <property type="term" value="F:polysaccharide binding"/>
    <property type="evidence" value="ECO:0007669"/>
    <property type="project" value="InterPro"/>
</dbReference>
<evidence type="ECO:0000259" key="20">
    <source>
        <dbReference type="PROSITE" id="PS50011"/>
    </source>
</evidence>
<dbReference type="GO" id="GO:0003676">
    <property type="term" value="F:nucleic acid binding"/>
    <property type="evidence" value="ECO:0007669"/>
    <property type="project" value="InterPro"/>
</dbReference>
<keyword evidence="7 16" id="KW-0547">Nucleotide-binding</keyword>
<keyword evidence="9" id="KW-0418">Kinase</keyword>
<dbReference type="InterPro" id="IPR008271">
    <property type="entry name" value="Ser/Thr_kinase_AS"/>
</dbReference>
<evidence type="ECO:0000256" key="14">
    <source>
        <dbReference type="ARBA" id="ARBA00047899"/>
    </source>
</evidence>
<dbReference type="CDD" id="cd09272">
    <property type="entry name" value="RNase_HI_RT_Ty1"/>
    <property type="match status" value="1"/>
</dbReference>
<evidence type="ECO:0000256" key="11">
    <source>
        <dbReference type="ARBA" id="ARBA00022989"/>
    </source>
</evidence>
<dbReference type="Pfam" id="PF13947">
    <property type="entry name" value="GUB_WAK_bind"/>
    <property type="match status" value="1"/>
</dbReference>
<dbReference type="Pfam" id="PF00665">
    <property type="entry name" value="rve"/>
    <property type="match status" value="1"/>
</dbReference>
<dbReference type="InterPro" id="IPR000719">
    <property type="entry name" value="Prot_kinase_dom"/>
</dbReference>
<evidence type="ECO:0000256" key="7">
    <source>
        <dbReference type="ARBA" id="ARBA00022741"/>
    </source>
</evidence>
<feature type="compositionally biased region" description="Basic residues" evidence="17">
    <location>
        <begin position="302"/>
        <end position="321"/>
    </location>
</feature>
<proteinExistence type="predicted"/>
<feature type="region of interest" description="Disordered" evidence="17">
    <location>
        <begin position="289"/>
        <end position="321"/>
    </location>
</feature>
<dbReference type="InterPro" id="IPR025287">
    <property type="entry name" value="WAK_GUB"/>
</dbReference>
<dbReference type="GO" id="GO:0004674">
    <property type="term" value="F:protein serine/threonine kinase activity"/>
    <property type="evidence" value="ECO:0007669"/>
    <property type="project" value="UniProtKB-KW"/>
</dbReference>
<feature type="chain" id="PRO_5019256203" description="non-specific serine/threonine protein kinase" evidence="19">
    <location>
        <begin position="31"/>
        <end position="2101"/>
    </location>
</feature>
<keyword evidence="8" id="KW-0378">Hydrolase</keyword>
<evidence type="ECO:0000256" key="19">
    <source>
        <dbReference type="SAM" id="SignalP"/>
    </source>
</evidence>
<dbReference type="InterPro" id="IPR045874">
    <property type="entry name" value="LRK10/LRL21-25-like"/>
</dbReference>
<evidence type="ECO:0000256" key="6">
    <source>
        <dbReference type="ARBA" id="ARBA00022729"/>
    </source>
</evidence>
<dbReference type="GO" id="GO:0016020">
    <property type="term" value="C:membrane"/>
    <property type="evidence" value="ECO:0007669"/>
    <property type="project" value="UniProtKB-SubCell"/>
</dbReference>
<dbReference type="InterPro" id="IPR043502">
    <property type="entry name" value="DNA/RNA_pol_sf"/>
</dbReference>
<dbReference type="InterPro" id="IPR001584">
    <property type="entry name" value="Integrase_cat-core"/>
</dbReference>
<dbReference type="Pfam" id="PF00069">
    <property type="entry name" value="Pkinase"/>
    <property type="match status" value="1"/>
</dbReference>
<evidence type="ECO:0000256" key="15">
    <source>
        <dbReference type="ARBA" id="ARBA00048679"/>
    </source>
</evidence>
<dbReference type="Pfam" id="PF13976">
    <property type="entry name" value="gag_pre-integrs"/>
    <property type="match status" value="1"/>
</dbReference>
<evidence type="ECO:0000256" key="9">
    <source>
        <dbReference type="ARBA" id="ARBA00022777"/>
    </source>
</evidence>
<dbReference type="FunFam" id="3.30.200.20:FF:000178">
    <property type="entry name" value="serine/threonine-protein kinase PBS1-like"/>
    <property type="match status" value="1"/>
</dbReference>
<evidence type="ECO:0000313" key="23">
    <source>
        <dbReference type="Proteomes" id="UP000288805"/>
    </source>
</evidence>
<gene>
    <name evidence="22" type="primary">POLX_1100</name>
    <name evidence="22" type="ORF">CK203_103294</name>
</gene>
<feature type="signal peptide" evidence="19">
    <location>
        <begin position="1"/>
        <end position="30"/>
    </location>
</feature>
<dbReference type="GO" id="GO:0005524">
    <property type="term" value="F:ATP binding"/>
    <property type="evidence" value="ECO:0007669"/>
    <property type="project" value="UniProtKB-UniRule"/>
</dbReference>
<feature type="domain" description="Integrase catalytic" evidence="21">
    <location>
        <begin position="546"/>
        <end position="723"/>
    </location>
</feature>
<keyword evidence="10 16" id="KW-0067">ATP-binding</keyword>
<keyword evidence="5 18" id="KW-0812">Transmembrane</keyword>
<dbReference type="Gene3D" id="1.10.510.10">
    <property type="entry name" value="Transferase(Phosphotransferase) domain 1"/>
    <property type="match status" value="1"/>
</dbReference>
<evidence type="ECO:0000313" key="22">
    <source>
        <dbReference type="EMBL" id="RVW59565.1"/>
    </source>
</evidence>
<dbReference type="PROSITE" id="PS00108">
    <property type="entry name" value="PROTEIN_KINASE_ST"/>
    <property type="match status" value="1"/>
</dbReference>
<dbReference type="CDD" id="cd14066">
    <property type="entry name" value="STKc_IRAK"/>
    <property type="match status" value="1"/>
</dbReference>
<keyword evidence="4" id="KW-0808">Transferase</keyword>
<dbReference type="SMART" id="SM00220">
    <property type="entry name" value="S_TKc"/>
    <property type="match status" value="1"/>
</dbReference>
<dbReference type="Pfam" id="PF25597">
    <property type="entry name" value="SH3_retrovirus"/>
    <property type="match status" value="1"/>
</dbReference>
<accession>A0A438FHU2</accession>
<sequence length="2101" mass="234796">MFHKLSRPFQLLLCAFMTVIFLVFPVPLWASDVRYTECGCPVQCGSIQNITYVEDSKHFWINLLDPPMADSSFSFNTMIHMITIKLSSTNYLLWRNQLLPLLQCQNLLSHVDGSVAPPPITIAVDSSSSQPNPQYVAWQLQDQRLLSLLFSSLTEEAMVEVLGLTTARDVWLALENSFSHISKTRELRIKDDLQLIKRGTRSVTEYSRSFKALCDQLTAMGRSVDDTDKVHWYLRGLGADFANFSTAQMSLTPLPVFKDLVPKAESFEIFQKSLGSSFPVSSAAFTATNGSFPSSRGGSSSKSRRSRGGYHGGHGHGRGKRGSYIPRCQICKTEGHTADRCRSRYNRAEPTTQLAEAFTTACSLSNGSESDWFTDTRASAHMTPDPSQLDKVEPYHGKDCVIVGNGASLPITHTGTLSSSSNFQLLDVLVVPRLTKNLLSISKLTSDFPLSVTFSHDNFVVQNRITRMAVAKGKRAGGLYVLERGHSAFASVLRNKNLHASFELWHARLGHVNHSILSLLNKKGQLFLTSLLPTPSLCSTCQLAKSHRLPFSSNTTRSNVVLGLVHYDIWGPAPVKSNLGFNYYVLFIDDYSRFTWLYPLKLKSDFFDIFLQFQKLVENQYSTKIKIFQSDGGAEFTSNRFQSHLQQFGIHHQMSCPYTPSQNGRAERKHRHVTETGLALLFHSHVPPQYWVDAFSTATYIINRLPLPVLGGLSPFEVLFGKSPNYENFHPFGCRVYPCLRDYAPHKFSPRSLPCIFLGYSSSHKGFRCFDTTTSRTYITRHARFDEHFFPFSNTSSATSIADIGLSNFFEPCALEPSPSTSSPTTTRVPPSPPCHFCADDFAVEPLQVSSSAPESTSSSAAVSPVPASATTLVPFAAPMDPIHTTTSAAPASHPMITRAKSGIFKPRHPAHLSFVQSSPLIHALLATSEPKGFKSAAKNPAWLAAMDDKIKALQTNHTWDLVPRPSNTNIVGSKWVFRTKFLSYGSIERFKARLVAKGYTQLPGLDYKDTFSPVVKASTVRVVLSLAVSHKWPLRQLDVKNAFLNGILHETVYMEQPLGYVDPRHPLHVCKLKKALYGLKQAPRAWFQRFSSFLLKLGFFCSRADTSLFVFTKKDDLIYLLLYVDDIILTGNNPALINRFISQLHSEFAVKDLGPLSYFLGLEVSYIPDGFFLSQVKYATDILARAQLLDSKPVPTPMIVSQRLSSEGTPFADPTLYRSLVGALQYLTITRPNLAHSINSVSQFLHAPTEVHFQAVKRILRYVQGTLHFGLKFTSCSSMGLVAYSDADWAGCPDTRRSTSGYSIFLGNNLVSWSAKKQPTVSRSSCESEYRALALTAAKVLWLTHLLRDLRVTLTHRPLLLCDNKSAIFLSSNPVSHKRAKHVDLDYHFLRELIVAGTLRIQHIPSHLQLADVFTKSVSRDLYVFFRSKLRVCVNPTLSLRGAVEDSINQSLIYSILLDCRRYIFHFVVVLQTFLTYPFWGSPRPPYCGLPEFKIECQDEVPVIQIMSESFRVLKINHDNHILRLTRLDLYNGTCPSRFLNTTMNYLFSYSPHFGNLTRFFGCSSASPALASNKFSCRRNNTSSIETGYFTIGSIPTNGNLGNCNVSITVPVLPSAVSAIINNSASLEQVLNDGFEVLWIIDDTACSECMGSGGRCGYNTSHFQPICFCSDQPYLLRCPALPGTTVQDHKPDVGILILIEFHLLYFLPLPTAALLFGVCSIMVVAVFIWSLRRKSSSNTWRVFWKKTRNSQNVEAFLEKYASLAPKRYSYSDVKKMTDSFRNKLGQGGYGIVYKGNLPDGHLVVVKILSEPKGNGEEFINEVASISRTSHVNIVTLLGFCFEGHKRALIYEFMPSGSLEKYIYDENQPRKIPPLGWEKIYRIAIGIAHGLEYLHSGCNTRILHLDIKPQNILLDQDFTPKICDFGLAKLCPTKESSMSLLSARGTVGYVAPEVFSRNFGVVSHKSDVYSFGMMILEMVAGRKIIDTGASRSSEIYFPHWIYKHLELEDDHLKLQHIFSEGGEPVARKMIFVGLWCIQTNPANRPSIHKAVDMLEGSHEDLQIPPKPFPSSPVRTPPGTPTTSSTNLFQSSDEYTSTITLA</sequence>
<dbReference type="GO" id="GO:0004190">
    <property type="term" value="F:aspartic-type endopeptidase activity"/>
    <property type="evidence" value="ECO:0007669"/>
    <property type="project" value="UniProtKB-KW"/>
</dbReference>
<evidence type="ECO:0000259" key="21">
    <source>
        <dbReference type="PROSITE" id="PS50994"/>
    </source>
</evidence>
<dbReference type="SUPFAM" id="SSF56112">
    <property type="entry name" value="Protein kinase-like (PK-like)"/>
    <property type="match status" value="1"/>
</dbReference>
<dbReference type="InterPro" id="IPR057670">
    <property type="entry name" value="SH3_retrovirus"/>
</dbReference>
<keyword evidence="8" id="KW-0645">Protease</keyword>
<dbReference type="InterPro" id="IPR012337">
    <property type="entry name" value="RNaseH-like_sf"/>
</dbReference>
<dbReference type="InterPro" id="IPR025724">
    <property type="entry name" value="GAG-pre-integrase_dom"/>
</dbReference>
<dbReference type="InterPro" id="IPR011009">
    <property type="entry name" value="Kinase-like_dom_sf"/>
</dbReference>
<reference evidence="22 23" key="1">
    <citation type="journal article" date="2018" name="PLoS Genet.">
        <title>Population sequencing reveals clonal diversity and ancestral inbreeding in the grapevine cultivar Chardonnay.</title>
        <authorList>
            <person name="Roach M.J."/>
            <person name="Johnson D.L."/>
            <person name="Bohlmann J."/>
            <person name="van Vuuren H.J."/>
            <person name="Jones S.J."/>
            <person name="Pretorius I.S."/>
            <person name="Schmidt S.A."/>
            <person name="Borneman A.R."/>
        </authorList>
    </citation>
    <scope>NUCLEOTIDE SEQUENCE [LARGE SCALE GENOMIC DNA]</scope>
    <source>
        <strain evidence="23">cv. Chardonnay</strain>
        <tissue evidence="22">Leaf</tissue>
    </source>
</reference>
<dbReference type="InterPro" id="IPR013103">
    <property type="entry name" value="RVT_2"/>
</dbReference>
<comment type="caution">
    <text evidence="22">The sequence shown here is derived from an EMBL/GenBank/DDBJ whole genome shotgun (WGS) entry which is preliminary data.</text>
</comment>
<protein>
    <recommendedName>
        <fullName evidence="2">non-specific serine/threonine protein kinase</fullName>
        <ecNumber evidence="2">2.7.11.1</ecNumber>
    </recommendedName>
</protein>
<dbReference type="PROSITE" id="PS50011">
    <property type="entry name" value="PROTEIN_KINASE_DOM"/>
    <property type="match status" value="1"/>
</dbReference>
<dbReference type="InterPro" id="IPR036397">
    <property type="entry name" value="RNaseH_sf"/>
</dbReference>
<dbReference type="SUPFAM" id="SSF56672">
    <property type="entry name" value="DNA/RNA polymerases"/>
    <property type="match status" value="1"/>
</dbReference>
<dbReference type="InterPro" id="IPR054722">
    <property type="entry name" value="PolX-like_BBD"/>
</dbReference>
<keyword evidence="3" id="KW-0723">Serine/threonine-protein kinase</keyword>
<comment type="subcellular location">
    <subcellularLocation>
        <location evidence="1">Membrane</location>
        <topology evidence="1">Single-pass type I membrane protein</topology>
    </subcellularLocation>
</comment>
<evidence type="ECO:0000256" key="17">
    <source>
        <dbReference type="SAM" id="MobiDB-lite"/>
    </source>
</evidence>
<evidence type="ECO:0000256" key="8">
    <source>
        <dbReference type="ARBA" id="ARBA00022750"/>
    </source>
</evidence>
<dbReference type="Gene3D" id="3.30.420.10">
    <property type="entry name" value="Ribonuclease H-like superfamily/Ribonuclease H"/>
    <property type="match status" value="1"/>
</dbReference>
<dbReference type="FunFam" id="1.10.510.10:FF:000590">
    <property type="entry name" value="PR5-like receptor kinase"/>
    <property type="match status" value="1"/>
</dbReference>
<evidence type="ECO:0000256" key="13">
    <source>
        <dbReference type="ARBA" id="ARBA00023180"/>
    </source>
</evidence>
<dbReference type="PROSITE" id="PS50994">
    <property type="entry name" value="INTEGRASE"/>
    <property type="match status" value="1"/>
</dbReference>
<dbReference type="GO" id="GO:0015074">
    <property type="term" value="P:DNA integration"/>
    <property type="evidence" value="ECO:0007669"/>
    <property type="project" value="InterPro"/>
</dbReference>
<dbReference type="Pfam" id="PF14223">
    <property type="entry name" value="Retrotran_gag_2"/>
    <property type="match status" value="1"/>
</dbReference>
<keyword evidence="6 19" id="KW-0732">Signal</keyword>
<feature type="compositionally biased region" description="Pro residues" evidence="17">
    <location>
        <begin position="2064"/>
        <end position="2079"/>
    </location>
</feature>
<evidence type="ECO:0000256" key="16">
    <source>
        <dbReference type="PROSITE-ProRule" id="PRU10141"/>
    </source>
</evidence>
<dbReference type="PANTHER" id="PTHR27009">
    <property type="entry name" value="RUST RESISTANCE KINASE LR10-RELATED"/>
    <property type="match status" value="1"/>
</dbReference>
<keyword evidence="12 18" id="KW-0472">Membrane</keyword>
<feature type="region of interest" description="Disordered" evidence="17">
    <location>
        <begin position="2058"/>
        <end position="2088"/>
    </location>
</feature>
<dbReference type="Gene3D" id="3.30.200.20">
    <property type="entry name" value="Phosphorylase Kinase, domain 1"/>
    <property type="match status" value="1"/>
</dbReference>
<dbReference type="InterPro" id="IPR017441">
    <property type="entry name" value="Protein_kinase_ATP_BS"/>
</dbReference>
<evidence type="ECO:0000256" key="5">
    <source>
        <dbReference type="ARBA" id="ARBA00022692"/>
    </source>
</evidence>
<feature type="domain" description="Protein kinase" evidence="20">
    <location>
        <begin position="1779"/>
        <end position="2061"/>
    </location>
</feature>
<keyword evidence="11 18" id="KW-1133">Transmembrane helix</keyword>
<feature type="binding site" evidence="16">
    <location>
        <position position="1807"/>
    </location>
    <ligand>
        <name>ATP</name>
        <dbReference type="ChEBI" id="CHEBI:30616"/>
    </ligand>
</feature>
<evidence type="ECO:0000256" key="1">
    <source>
        <dbReference type="ARBA" id="ARBA00004479"/>
    </source>
</evidence>
<dbReference type="EMBL" id="QGNW01000886">
    <property type="protein sequence ID" value="RVW59565.1"/>
    <property type="molecule type" value="Genomic_DNA"/>
</dbReference>
<evidence type="ECO:0000256" key="10">
    <source>
        <dbReference type="ARBA" id="ARBA00022840"/>
    </source>
</evidence>